<dbReference type="InterPro" id="IPR036264">
    <property type="entry name" value="Bact_exopeptidase_dim_dom"/>
</dbReference>
<dbReference type="SUPFAM" id="SSF55031">
    <property type="entry name" value="Bacterial exopeptidase dimerisation domain"/>
    <property type="match status" value="1"/>
</dbReference>
<dbReference type="Proteomes" id="UP000440066">
    <property type="component" value="Unassembled WGS sequence"/>
</dbReference>
<dbReference type="EMBL" id="WJQT01000002">
    <property type="protein sequence ID" value="MRJ46510.1"/>
    <property type="molecule type" value="Genomic_DNA"/>
</dbReference>
<protein>
    <submittedName>
        <fullName evidence="2">M20/M25/M40 family metallo-hydrolase</fullName>
    </submittedName>
</protein>
<dbReference type="RefSeq" id="WP_153831608.1">
    <property type="nucleotide sequence ID" value="NZ_WJQT01000002.1"/>
</dbReference>
<dbReference type="Pfam" id="PF01546">
    <property type="entry name" value="Peptidase_M20"/>
    <property type="match status" value="1"/>
</dbReference>
<evidence type="ECO:0000313" key="2">
    <source>
        <dbReference type="EMBL" id="MRJ46510.1"/>
    </source>
</evidence>
<dbReference type="Gene3D" id="3.30.70.360">
    <property type="match status" value="1"/>
</dbReference>
<dbReference type="InterPro" id="IPR017439">
    <property type="entry name" value="Amidohydrolase"/>
</dbReference>
<dbReference type="Pfam" id="PF07687">
    <property type="entry name" value="M20_dimer"/>
    <property type="match status" value="1"/>
</dbReference>
<dbReference type="GO" id="GO:0016787">
    <property type="term" value="F:hydrolase activity"/>
    <property type="evidence" value="ECO:0007669"/>
    <property type="project" value="UniProtKB-KW"/>
</dbReference>
<dbReference type="PANTHER" id="PTHR11014:SF169">
    <property type="entry name" value="CLAN MH, FAMILY M20, PEPTIDASE T-LIKE METALLOPEPTIDASE"/>
    <property type="match status" value="1"/>
</dbReference>
<dbReference type="AlphaFoldDB" id="A0A844CBH1"/>
<comment type="caution">
    <text evidence="2">The sequence shown here is derived from an EMBL/GenBank/DDBJ whole genome shotgun (WGS) entry which is preliminary data.</text>
</comment>
<name>A0A844CBH1_9LACT</name>
<gene>
    <name evidence="2" type="ORF">GF867_02870</name>
</gene>
<organism evidence="2 3">
    <name type="scientific">Fundicoccus ignavus</name>
    <dbReference type="NCBI Taxonomy" id="2664442"/>
    <lineage>
        <taxon>Bacteria</taxon>
        <taxon>Bacillati</taxon>
        <taxon>Bacillota</taxon>
        <taxon>Bacilli</taxon>
        <taxon>Lactobacillales</taxon>
        <taxon>Aerococcaceae</taxon>
        <taxon>Fundicoccus</taxon>
    </lineage>
</organism>
<keyword evidence="2" id="KW-0378">Hydrolase</keyword>
<feature type="domain" description="Peptidase M20 dimerisation" evidence="1">
    <location>
        <begin position="167"/>
        <end position="278"/>
    </location>
</feature>
<evidence type="ECO:0000313" key="3">
    <source>
        <dbReference type="Proteomes" id="UP000440066"/>
    </source>
</evidence>
<dbReference type="InterPro" id="IPR011650">
    <property type="entry name" value="Peptidase_M20_dimer"/>
</dbReference>
<sequence length="382" mass="43166">MKFIDQSLLQKLTQLRHNLKDIPELSGKEFKTRALLIKFLKQNTNLEIHDLGTWFYAIQRVNSSRGAIVFRADHDAILHPDGYPFHGCGHDGHSTILAGLALLLQKEKLEQSIIFLFQPSEENGQGAKQCLKLFDLENVERIYGLHNFPGFELGHIIIRVGTFMCASLGLTVRFTGHQTHAATPEKGTNPAFAISQLTQMLEPLSYFNGFESFKWKDLTFSSMVLATVVSIQVGQANHFGISPSNGSLQLTLRAEKQQDLSKLLTKIKETSLQLAKQYNLTLQFEVNDEFVETTNPESLTHHVNKIFSNDGLHIHELVEPFRPSEDFGYYQLEKSGVFFGIGSGLQTPPLHSHDYVFPDEIIPYGIRAFYSIVMNYPTNILL</sequence>
<proteinExistence type="predicted"/>
<dbReference type="InterPro" id="IPR002933">
    <property type="entry name" value="Peptidase_M20"/>
</dbReference>
<dbReference type="PANTHER" id="PTHR11014">
    <property type="entry name" value="PEPTIDASE M20 FAMILY MEMBER"/>
    <property type="match status" value="1"/>
</dbReference>
<dbReference type="Gene3D" id="3.40.630.10">
    <property type="entry name" value="Zn peptidases"/>
    <property type="match status" value="1"/>
</dbReference>
<accession>A0A844CBH1</accession>
<evidence type="ECO:0000259" key="1">
    <source>
        <dbReference type="Pfam" id="PF07687"/>
    </source>
</evidence>
<dbReference type="SUPFAM" id="SSF53187">
    <property type="entry name" value="Zn-dependent exopeptidases"/>
    <property type="match status" value="1"/>
</dbReference>
<reference evidence="2 3" key="1">
    <citation type="submission" date="2019-11" db="EMBL/GenBank/DDBJ databases">
        <title>Characterisation of Fundicoccus ignavus gen. nov. sp. nov., a novel genus of the family Aerococcaceae from bulk tank milk.</title>
        <authorList>
            <person name="Siebert A."/>
            <person name="Huptas C."/>
            <person name="Wenning M."/>
            <person name="Scherer S."/>
            <person name="Doll E.V."/>
        </authorList>
    </citation>
    <scope>NUCLEOTIDE SEQUENCE [LARGE SCALE GENOMIC DNA]</scope>
    <source>
        <strain evidence="2 3">DSM 109652</strain>
    </source>
</reference>